<proteinExistence type="predicted"/>
<evidence type="ECO:0000256" key="1">
    <source>
        <dbReference type="SAM" id="SignalP"/>
    </source>
</evidence>
<keyword evidence="1" id="KW-0732">Signal</keyword>
<dbReference type="Proteomes" id="UP000185674">
    <property type="component" value="Chromosome"/>
</dbReference>
<accession>A0A1P8EES5</accession>
<organism evidence="2 3">
    <name type="scientific">Acinetobacter soli</name>
    <dbReference type="NCBI Taxonomy" id="487316"/>
    <lineage>
        <taxon>Bacteria</taxon>
        <taxon>Pseudomonadati</taxon>
        <taxon>Pseudomonadota</taxon>
        <taxon>Gammaproteobacteria</taxon>
        <taxon>Moraxellales</taxon>
        <taxon>Moraxellaceae</taxon>
        <taxon>Acinetobacter</taxon>
    </lineage>
</organism>
<protein>
    <submittedName>
        <fullName evidence="2">Uncharacterized protein</fullName>
    </submittedName>
</protein>
<dbReference type="RefSeq" id="WP_076032005.1">
    <property type="nucleotide sequence ID" value="NZ_CP016896.1"/>
</dbReference>
<dbReference type="eggNOG" id="ENOG50332ZQ">
    <property type="taxonomic scope" value="Bacteria"/>
</dbReference>
<dbReference type="KEGG" id="asol:BEN76_01220"/>
<feature type="signal peptide" evidence="1">
    <location>
        <begin position="1"/>
        <end position="28"/>
    </location>
</feature>
<name>A0A1P8EES5_9GAMM</name>
<dbReference type="EMBL" id="CP016896">
    <property type="protein sequence ID" value="APV34707.1"/>
    <property type="molecule type" value="Genomic_DNA"/>
</dbReference>
<evidence type="ECO:0000313" key="3">
    <source>
        <dbReference type="Proteomes" id="UP000185674"/>
    </source>
</evidence>
<dbReference type="STRING" id="487316.BEN76_01220"/>
<feature type="chain" id="PRO_5012320386" evidence="1">
    <location>
        <begin position="29"/>
        <end position="110"/>
    </location>
</feature>
<evidence type="ECO:0000313" key="2">
    <source>
        <dbReference type="EMBL" id="APV34707.1"/>
    </source>
</evidence>
<dbReference type="AlphaFoldDB" id="A0A1P8EES5"/>
<reference evidence="2 3" key="1">
    <citation type="submission" date="2016-08" db="EMBL/GenBank/DDBJ databases">
        <title>Complete genome sequence of Acinetobacter baylyi strain GFJ2.</title>
        <authorList>
            <person name="Tabata M."/>
            <person name="Kuboki S."/>
            <person name="Gibu N."/>
            <person name="Kinouchi Y."/>
            <person name="Vangnai A."/>
            <person name="Kasai D."/>
            <person name="Fukuda M."/>
        </authorList>
    </citation>
    <scope>NUCLEOTIDE SEQUENCE [LARGE SCALE GENOMIC DNA]</scope>
    <source>
        <strain evidence="2 3">GFJ2</strain>
    </source>
</reference>
<sequence>MIHIRSIRSGAYALGSMILLALSSVSFASSNEAWKQHDQAMKTACVKASQLKKVKLVSNIMLFDDRAGYSAVLMQGTFPQAHMKNKTGQELCLWNKTTKKAYVSEFNRTS</sequence>
<gene>
    <name evidence="2" type="ORF">BEN76_01220</name>
</gene>